<proteinExistence type="predicted"/>
<sequence length="95" mass="10494">SSGYTWTKWATSPLGTKATRRGPKNSFLHEEVNWGESNVEAGQGPICEPNDGELGLTSNVQSHTHLLSATAKYMEYCPKILSQLKIGKIPTPRFF</sequence>
<accession>A0A0K2UIG9</accession>
<name>A0A0K2UIG9_LEPSM</name>
<organism evidence="1">
    <name type="scientific">Lepeophtheirus salmonis</name>
    <name type="common">Salmon louse</name>
    <name type="synonym">Caligus salmonis</name>
    <dbReference type="NCBI Taxonomy" id="72036"/>
    <lineage>
        <taxon>Eukaryota</taxon>
        <taxon>Metazoa</taxon>
        <taxon>Ecdysozoa</taxon>
        <taxon>Arthropoda</taxon>
        <taxon>Crustacea</taxon>
        <taxon>Multicrustacea</taxon>
        <taxon>Hexanauplia</taxon>
        <taxon>Copepoda</taxon>
        <taxon>Siphonostomatoida</taxon>
        <taxon>Caligidae</taxon>
        <taxon>Lepeophtheirus</taxon>
    </lineage>
</organism>
<protein>
    <submittedName>
        <fullName evidence="1">Uncharacterized protein</fullName>
    </submittedName>
</protein>
<dbReference type="AlphaFoldDB" id="A0A0K2UIG9"/>
<evidence type="ECO:0000313" key="1">
    <source>
        <dbReference type="EMBL" id="CDW38013.1"/>
    </source>
</evidence>
<feature type="non-terminal residue" evidence="1">
    <location>
        <position position="1"/>
    </location>
</feature>
<reference evidence="1" key="1">
    <citation type="submission" date="2014-05" db="EMBL/GenBank/DDBJ databases">
        <authorList>
            <person name="Chronopoulou M."/>
        </authorList>
    </citation>
    <scope>NUCLEOTIDE SEQUENCE</scope>
    <source>
        <tissue evidence="1">Whole organism</tissue>
    </source>
</reference>
<dbReference type="EMBL" id="HACA01020652">
    <property type="protein sequence ID" value="CDW38013.1"/>
    <property type="molecule type" value="Transcribed_RNA"/>
</dbReference>